<organism evidence="1 2">
    <name type="scientific">Actinocorallia aurantiaca</name>
    <dbReference type="NCBI Taxonomy" id="46204"/>
    <lineage>
        <taxon>Bacteria</taxon>
        <taxon>Bacillati</taxon>
        <taxon>Actinomycetota</taxon>
        <taxon>Actinomycetes</taxon>
        <taxon>Streptosporangiales</taxon>
        <taxon>Thermomonosporaceae</taxon>
        <taxon>Actinocorallia</taxon>
    </lineage>
</organism>
<name>A0ABN3TW71_9ACTN</name>
<evidence type="ECO:0000313" key="1">
    <source>
        <dbReference type="EMBL" id="GAA2720199.1"/>
    </source>
</evidence>
<keyword evidence="2" id="KW-1185">Reference proteome</keyword>
<dbReference type="EMBL" id="BAAATZ010000003">
    <property type="protein sequence ID" value="GAA2720199.1"/>
    <property type="molecule type" value="Genomic_DNA"/>
</dbReference>
<evidence type="ECO:0000313" key="2">
    <source>
        <dbReference type="Proteomes" id="UP001501842"/>
    </source>
</evidence>
<protein>
    <submittedName>
        <fullName evidence="1">Uncharacterized protein</fullName>
    </submittedName>
</protein>
<proteinExistence type="predicted"/>
<dbReference type="Proteomes" id="UP001501842">
    <property type="component" value="Unassembled WGS sequence"/>
</dbReference>
<sequence>MRLIWGDRFTDMNAMAMEWQKRQVRNLALYVAVVSEGRSQPFAHAPTYPSATSAAFACPDPHWAGTRSSGWVSATRSR</sequence>
<reference evidence="1 2" key="1">
    <citation type="journal article" date="2019" name="Int. J. Syst. Evol. Microbiol.">
        <title>The Global Catalogue of Microorganisms (GCM) 10K type strain sequencing project: providing services to taxonomists for standard genome sequencing and annotation.</title>
        <authorList>
            <consortium name="The Broad Institute Genomics Platform"/>
            <consortium name="The Broad Institute Genome Sequencing Center for Infectious Disease"/>
            <person name="Wu L."/>
            <person name="Ma J."/>
        </authorList>
    </citation>
    <scope>NUCLEOTIDE SEQUENCE [LARGE SCALE GENOMIC DNA]</scope>
    <source>
        <strain evidence="1 2">JCM 8201</strain>
    </source>
</reference>
<accession>A0ABN3TW71</accession>
<comment type="caution">
    <text evidence="1">The sequence shown here is derived from an EMBL/GenBank/DDBJ whole genome shotgun (WGS) entry which is preliminary data.</text>
</comment>
<gene>
    <name evidence="1" type="ORF">GCM10010439_07610</name>
</gene>